<dbReference type="PANTHER" id="PTHR32246">
    <property type="entry name" value="INGRESSION PROTEIN FIC1"/>
    <property type="match status" value="1"/>
</dbReference>
<dbReference type="InterPro" id="IPR044750">
    <property type="entry name" value="C2_SRC2/BAP"/>
</dbReference>
<evidence type="ECO:0000313" key="3">
    <source>
        <dbReference type="RefSeq" id="XP_011075026.2"/>
    </source>
</evidence>
<dbReference type="RefSeq" id="XP_011075026.2">
    <property type="nucleotide sequence ID" value="XM_011076724.2"/>
</dbReference>
<dbReference type="Pfam" id="PF00168">
    <property type="entry name" value="C2"/>
    <property type="match status" value="1"/>
</dbReference>
<dbReference type="CDD" id="cd04051">
    <property type="entry name" value="C2_SRC2_like"/>
    <property type="match status" value="1"/>
</dbReference>
<proteinExistence type="predicted"/>
<reference evidence="3" key="1">
    <citation type="submission" date="2025-08" db="UniProtKB">
        <authorList>
            <consortium name="RefSeq"/>
        </authorList>
    </citation>
    <scope>IDENTIFICATION</scope>
</reference>
<dbReference type="Gene3D" id="2.60.40.150">
    <property type="entry name" value="C2 domain"/>
    <property type="match status" value="1"/>
</dbReference>
<dbReference type="InParanoid" id="A0A6I9SZF9"/>
<dbReference type="KEGG" id="sind:105159610"/>
<dbReference type="PROSITE" id="PS50004">
    <property type="entry name" value="C2"/>
    <property type="match status" value="1"/>
</dbReference>
<dbReference type="SMART" id="SM00239">
    <property type="entry name" value="C2"/>
    <property type="match status" value="1"/>
</dbReference>
<protein>
    <submittedName>
        <fullName evidence="3">Protein SRC2-like</fullName>
    </submittedName>
</protein>
<dbReference type="InterPro" id="IPR035892">
    <property type="entry name" value="C2_domain_sf"/>
</dbReference>
<dbReference type="Proteomes" id="UP000504604">
    <property type="component" value="Linkage group LG3"/>
</dbReference>
<evidence type="ECO:0000313" key="2">
    <source>
        <dbReference type="Proteomes" id="UP000504604"/>
    </source>
</evidence>
<name>A0A6I9SZF9_SESIN</name>
<keyword evidence="2" id="KW-1185">Reference proteome</keyword>
<dbReference type="AlphaFoldDB" id="A0A6I9SZF9"/>
<dbReference type="GO" id="GO:0006952">
    <property type="term" value="P:defense response"/>
    <property type="evidence" value="ECO:0007669"/>
    <property type="project" value="InterPro"/>
</dbReference>
<dbReference type="SUPFAM" id="SSF49562">
    <property type="entry name" value="C2 domain (Calcium/lipid-binding domain, CaLB)"/>
    <property type="match status" value="1"/>
</dbReference>
<dbReference type="OrthoDB" id="270970at2759"/>
<feature type="domain" description="C2" evidence="1">
    <location>
        <begin position="22"/>
        <end position="144"/>
    </location>
</feature>
<accession>A0A6I9SZF9</accession>
<organism evidence="2 3">
    <name type="scientific">Sesamum indicum</name>
    <name type="common">Oriental sesame</name>
    <name type="synonym">Sesamum orientale</name>
    <dbReference type="NCBI Taxonomy" id="4182"/>
    <lineage>
        <taxon>Eukaryota</taxon>
        <taxon>Viridiplantae</taxon>
        <taxon>Streptophyta</taxon>
        <taxon>Embryophyta</taxon>
        <taxon>Tracheophyta</taxon>
        <taxon>Spermatophyta</taxon>
        <taxon>Magnoliopsida</taxon>
        <taxon>eudicotyledons</taxon>
        <taxon>Gunneridae</taxon>
        <taxon>Pentapetalae</taxon>
        <taxon>asterids</taxon>
        <taxon>lamiids</taxon>
        <taxon>Lamiales</taxon>
        <taxon>Pedaliaceae</taxon>
        <taxon>Sesamum</taxon>
    </lineage>
</organism>
<gene>
    <name evidence="3" type="primary">LOC105159610</name>
</gene>
<dbReference type="InterPro" id="IPR000008">
    <property type="entry name" value="C2_dom"/>
</dbReference>
<dbReference type="PANTHER" id="PTHR32246:SF22">
    <property type="entry name" value="C2 DOMAIN-CONTAINING PROTEIN"/>
    <property type="match status" value="1"/>
</dbReference>
<sequence length="189" mass="21563">MYYVIPSTYITINFRSTKTHKRTDEIPTHLYTSMECRKFEITLISANNLEDVRKICKMKVHARVSIGGGGENEQRTPTDKHGETNPAWNFTMRYTVSEPMLQAYNTMLVIKLYCKRKLGDRYIGEVHTSMKELFDCARPTGGSAVLTFPVQKGCVNSQGALRFSYRFGEKVMIDKLLLAESVGGWSRLC</sequence>
<evidence type="ECO:0000259" key="1">
    <source>
        <dbReference type="PROSITE" id="PS50004"/>
    </source>
</evidence>
<dbReference type="GeneID" id="105159610"/>